<dbReference type="GO" id="GO:0004029">
    <property type="term" value="F:aldehyde dehydrogenase (NAD+) activity"/>
    <property type="evidence" value="ECO:0007669"/>
    <property type="project" value="TreeGrafter"/>
</dbReference>
<keyword evidence="4" id="KW-1185">Reference proteome</keyword>
<dbReference type="InterPro" id="IPR001509">
    <property type="entry name" value="Epimerase_deHydtase"/>
</dbReference>
<feature type="domain" description="NAD-dependent epimerase/dehydratase" evidence="1">
    <location>
        <begin position="4"/>
        <end position="215"/>
    </location>
</feature>
<organism evidence="3 4">
    <name type="scientific">Kribbella sandramycini</name>
    <dbReference type="NCBI Taxonomy" id="60450"/>
    <lineage>
        <taxon>Bacteria</taxon>
        <taxon>Bacillati</taxon>
        <taxon>Actinomycetota</taxon>
        <taxon>Actinomycetes</taxon>
        <taxon>Propionibacteriales</taxon>
        <taxon>Kribbellaceae</taxon>
        <taxon>Kribbella</taxon>
    </lineage>
</organism>
<dbReference type="Gene3D" id="3.40.50.720">
    <property type="entry name" value="NAD(P)-binding Rossmann-like Domain"/>
    <property type="match status" value="1"/>
</dbReference>
<dbReference type="InterPro" id="IPR036291">
    <property type="entry name" value="NAD(P)-bd_dom_sf"/>
</dbReference>
<dbReference type="EMBL" id="JACHKF010000001">
    <property type="protein sequence ID" value="MBB6567226.1"/>
    <property type="molecule type" value="Genomic_DNA"/>
</dbReference>
<dbReference type="SUPFAM" id="SSF51735">
    <property type="entry name" value="NAD(P)-binding Rossmann-fold domains"/>
    <property type="match status" value="1"/>
</dbReference>
<evidence type="ECO:0000313" key="2">
    <source>
        <dbReference type="EMBL" id="MBB6567226.1"/>
    </source>
</evidence>
<reference evidence="3 4" key="1">
    <citation type="submission" date="2020-05" db="EMBL/GenBank/DDBJ databases">
        <title>Genome sequence of Kribbella sandramycini ATCC 39419.</title>
        <authorList>
            <person name="Maclea K.S."/>
            <person name="Fair J.L."/>
        </authorList>
    </citation>
    <scope>NUCLEOTIDE SEQUENCE [LARGE SCALE GENOMIC DNA]</scope>
    <source>
        <strain evidence="3 4">ATCC 39419</strain>
    </source>
</reference>
<accession>A0A7Y4L7I6</accession>
<dbReference type="AlphaFoldDB" id="A0A7Y4L7I6"/>
<dbReference type="PANTHER" id="PTHR48079:SF6">
    <property type="entry name" value="NAD(P)-BINDING DOMAIN-CONTAINING PROTEIN-RELATED"/>
    <property type="match status" value="1"/>
</dbReference>
<dbReference type="InterPro" id="IPR051783">
    <property type="entry name" value="NAD(P)-dependent_oxidoreduct"/>
</dbReference>
<dbReference type="EMBL" id="JABJRC010000016">
    <property type="protein sequence ID" value="NOL45763.1"/>
    <property type="molecule type" value="Genomic_DNA"/>
</dbReference>
<dbReference type="Proteomes" id="UP000534306">
    <property type="component" value="Unassembled WGS sequence"/>
</dbReference>
<name>A0A7Y4L7I6_9ACTN</name>
<dbReference type="Pfam" id="PF01370">
    <property type="entry name" value="Epimerase"/>
    <property type="match status" value="1"/>
</dbReference>
<dbReference type="PANTHER" id="PTHR48079">
    <property type="entry name" value="PROTEIN YEEZ"/>
    <property type="match status" value="1"/>
</dbReference>
<dbReference type="GO" id="GO:0005737">
    <property type="term" value="C:cytoplasm"/>
    <property type="evidence" value="ECO:0007669"/>
    <property type="project" value="TreeGrafter"/>
</dbReference>
<evidence type="ECO:0000313" key="3">
    <source>
        <dbReference type="EMBL" id="NOL45763.1"/>
    </source>
</evidence>
<dbReference type="RefSeq" id="WP_171679059.1">
    <property type="nucleotide sequence ID" value="NZ_BAAAGT010000023.1"/>
</dbReference>
<comment type="caution">
    <text evidence="3">The sequence shown here is derived from an EMBL/GenBank/DDBJ whole genome shotgun (WGS) entry which is preliminary data.</text>
</comment>
<gene>
    <name evidence="2" type="ORF">HNR71_002863</name>
    <name evidence="3" type="ORF">HPO96_36515</name>
</gene>
<proteinExistence type="predicted"/>
<dbReference type="Proteomes" id="UP000553957">
    <property type="component" value="Unassembled WGS sequence"/>
</dbReference>
<sequence length="293" mass="30118">MKVALTGATGFIGSHVLTNLLDHGHEVTALLRDDRGMDALAVRGVKSVVVDLVDQAGVTEVFASTDGAVHTASPGDASSAQVDSSVADAAIAAYGGSGRPYVHTGGVWTYGNSVAITEESPFDSSSVIAWRAAIEDRLLAADGVRTTIAMACNAYGDGGSGSIPGIVLGSPRDAADRLIVLGSGEQRWALVHAADLADFYRRALENDAAHGRYIVGNGAAATLRELTEAAAASIGAAGVVPGSVEEAHNRLGEGFADALLQDQVVTTTKAADELGWRPVRPTLLEVFQGVVRS</sequence>
<reference evidence="2 5" key="2">
    <citation type="submission" date="2020-08" db="EMBL/GenBank/DDBJ databases">
        <title>Sequencing the genomes of 1000 actinobacteria strains.</title>
        <authorList>
            <person name="Klenk H.-P."/>
        </authorList>
    </citation>
    <scope>NUCLEOTIDE SEQUENCE [LARGE SCALE GENOMIC DNA]</scope>
    <source>
        <strain evidence="2 5">DSM 15626</strain>
    </source>
</reference>
<evidence type="ECO:0000259" key="1">
    <source>
        <dbReference type="Pfam" id="PF01370"/>
    </source>
</evidence>
<protein>
    <submittedName>
        <fullName evidence="3">NAD-dependent epimerase/dehydratase family protein</fullName>
    </submittedName>
    <submittedName>
        <fullName evidence="2">Nucleoside-diphosphate-sugar epimerase</fullName>
    </submittedName>
</protein>
<evidence type="ECO:0000313" key="5">
    <source>
        <dbReference type="Proteomes" id="UP000553957"/>
    </source>
</evidence>
<evidence type="ECO:0000313" key="4">
    <source>
        <dbReference type="Proteomes" id="UP000534306"/>
    </source>
</evidence>